<keyword evidence="5" id="KW-0997">Cell inner membrane</keyword>
<evidence type="ECO:0000256" key="2">
    <source>
        <dbReference type="ARBA" id="ARBA00005745"/>
    </source>
</evidence>
<comment type="similarity">
    <text evidence="2 9">Belongs to the GSP F family.</text>
</comment>
<dbReference type="AlphaFoldDB" id="A0A5C8ZII1"/>
<evidence type="ECO:0000256" key="6">
    <source>
        <dbReference type="ARBA" id="ARBA00022692"/>
    </source>
</evidence>
<evidence type="ECO:0000256" key="3">
    <source>
        <dbReference type="ARBA" id="ARBA00022448"/>
    </source>
</evidence>
<evidence type="ECO:0000259" key="11">
    <source>
        <dbReference type="Pfam" id="PF00482"/>
    </source>
</evidence>
<organism evidence="12 13">
    <name type="scientific">Quadrisphaera setariae</name>
    <dbReference type="NCBI Taxonomy" id="2593304"/>
    <lineage>
        <taxon>Bacteria</taxon>
        <taxon>Bacillati</taxon>
        <taxon>Actinomycetota</taxon>
        <taxon>Actinomycetes</taxon>
        <taxon>Kineosporiales</taxon>
        <taxon>Kineosporiaceae</taxon>
        <taxon>Quadrisphaera</taxon>
    </lineage>
</organism>
<evidence type="ECO:0000256" key="7">
    <source>
        <dbReference type="ARBA" id="ARBA00022989"/>
    </source>
</evidence>
<comment type="caution">
    <text evidence="12">The sequence shown here is derived from an EMBL/GenBank/DDBJ whole genome shotgun (WGS) entry which is preliminary data.</text>
</comment>
<comment type="subcellular location">
    <subcellularLocation>
        <location evidence="1">Cell inner membrane</location>
        <topology evidence="1">Multi-pass membrane protein</topology>
    </subcellularLocation>
    <subcellularLocation>
        <location evidence="9">Cell membrane</location>
        <topology evidence="9">Multi-pass membrane protein</topology>
    </subcellularLocation>
</comment>
<dbReference type="PRINTS" id="PR00812">
    <property type="entry name" value="BCTERIALGSPF"/>
</dbReference>
<dbReference type="InterPro" id="IPR018076">
    <property type="entry name" value="T2SS_GspF_dom"/>
</dbReference>
<dbReference type="PANTHER" id="PTHR30012:SF0">
    <property type="entry name" value="TYPE II SECRETION SYSTEM PROTEIN F-RELATED"/>
    <property type="match status" value="1"/>
</dbReference>
<reference evidence="12 13" key="1">
    <citation type="submission" date="2019-07" db="EMBL/GenBank/DDBJ databases">
        <title>Quadrisphaera sp. strain DD2A genome sequencing and assembly.</title>
        <authorList>
            <person name="Kim I."/>
        </authorList>
    </citation>
    <scope>NUCLEOTIDE SEQUENCE [LARGE SCALE GENOMIC DNA]</scope>
    <source>
        <strain evidence="12 13">DD2A</strain>
    </source>
</reference>
<dbReference type="InterPro" id="IPR003004">
    <property type="entry name" value="GspF/PilC"/>
</dbReference>
<sequence length="406" mass="43955">MATATTFDYRVRDRTGKIVKGRSEAASQAALVSKLRSQGFAPLDIKEAGTGLNREIRLPGSSRVSPKDVAIMARQFATMTESGLSLIRALSILSAQTRSKPLAEVLTQVRTDVEGGMTLSGAFAKHRRVFPPLMISMTRAGEAGGFLDRTLLSVAANLEAEIKLRAKIKSAMTYPVVVLVFAVLAVIAMLLFIVPIFAGMYEGFGAQLPLPTRILMAASDILKVGFPGFIVLGIGAGFLWRRYRHTDRVRDVVDPLKLRLPVFGPLFQKVAISRFSRNLGTMISSGVPILHSLQLVGETSGSVVIQRATEAVSEAVRQGDSMAAPLAQHRVFPPMLVQMLAVGEDTGATDQMLNKVADFYDTEVEATTDQLTSLIEPLMIVFVGAIVGGMVLCLYLPMFGIYDHIQ</sequence>
<keyword evidence="7 10" id="KW-1133">Transmembrane helix</keyword>
<dbReference type="RefSeq" id="WP_147925035.1">
    <property type="nucleotide sequence ID" value="NZ_VKAC01000002.1"/>
</dbReference>
<feature type="domain" description="Type II secretion system protein GspF" evidence="11">
    <location>
        <begin position="73"/>
        <end position="195"/>
    </location>
</feature>
<keyword evidence="13" id="KW-1185">Reference proteome</keyword>
<feature type="domain" description="Type II secretion system protein GspF" evidence="11">
    <location>
        <begin position="275"/>
        <end position="397"/>
    </location>
</feature>
<dbReference type="PROSITE" id="PS00874">
    <property type="entry name" value="T2SP_F"/>
    <property type="match status" value="1"/>
</dbReference>
<evidence type="ECO:0000256" key="9">
    <source>
        <dbReference type="RuleBase" id="RU003923"/>
    </source>
</evidence>
<evidence type="ECO:0000313" key="13">
    <source>
        <dbReference type="Proteomes" id="UP000321234"/>
    </source>
</evidence>
<evidence type="ECO:0000256" key="1">
    <source>
        <dbReference type="ARBA" id="ARBA00004429"/>
    </source>
</evidence>
<evidence type="ECO:0000313" key="12">
    <source>
        <dbReference type="EMBL" id="TXR57394.1"/>
    </source>
</evidence>
<protein>
    <submittedName>
        <fullName evidence="12">Type II secretion system F family protein</fullName>
    </submittedName>
</protein>
<gene>
    <name evidence="12" type="ORF">FMM08_03845</name>
</gene>
<evidence type="ECO:0000256" key="5">
    <source>
        <dbReference type="ARBA" id="ARBA00022519"/>
    </source>
</evidence>
<dbReference type="InterPro" id="IPR042094">
    <property type="entry name" value="T2SS_GspF_sf"/>
</dbReference>
<dbReference type="Proteomes" id="UP000321234">
    <property type="component" value="Unassembled WGS sequence"/>
</dbReference>
<evidence type="ECO:0000256" key="10">
    <source>
        <dbReference type="SAM" id="Phobius"/>
    </source>
</evidence>
<dbReference type="EMBL" id="VKAC01000002">
    <property type="protein sequence ID" value="TXR57394.1"/>
    <property type="molecule type" value="Genomic_DNA"/>
</dbReference>
<evidence type="ECO:0000256" key="4">
    <source>
        <dbReference type="ARBA" id="ARBA00022475"/>
    </source>
</evidence>
<evidence type="ECO:0000256" key="8">
    <source>
        <dbReference type="ARBA" id="ARBA00023136"/>
    </source>
</evidence>
<keyword evidence="8 10" id="KW-0472">Membrane</keyword>
<dbReference type="Gene3D" id="1.20.81.30">
    <property type="entry name" value="Type II secretion system (T2SS), domain F"/>
    <property type="match status" value="2"/>
</dbReference>
<keyword evidence="3 9" id="KW-0813">Transport</keyword>
<dbReference type="GO" id="GO:0005886">
    <property type="term" value="C:plasma membrane"/>
    <property type="evidence" value="ECO:0007669"/>
    <property type="project" value="UniProtKB-SubCell"/>
</dbReference>
<keyword evidence="6 9" id="KW-0812">Transmembrane</keyword>
<dbReference type="PANTHER" id="PTHR30012">
    <property type="entry name" value="GENERAL SECRETION PATHWAY PROTEIN"/>
    <property type="match status" value="1"/>
</dbReference>
<accession>A0A5C8ZII1</accession>
<dbReference type="InterPro" id="IPR001992">
    <property type="entry name" value="T2SS_GspF/T4SS_PilC_CS"/>
</dbReference>
<dbReference type="FunFam" id="1.20.81.30:FF:000001">
    <property type="entry name" value="Type II secretion system protein F"/>
    <property type="match status" value="2"/>
</dbReference>
<name>A0A5C8ZII1_9ACTN</name>
<feature type="transmembrane region" description="Helical" evidence="10">
    <location>
        <begin position="378"/>
        <end position="402"/>
    </location>
</feature>
<feature type="transmembrane region" description="Helical" evidence="10">
    <location>
        <begin position="173"/>
        <end position="201"/>
    </location>
</feature>
<dbReference type="OrthoDB" id="9805682at2"/>
<feature type="transmembrane region" description="Helical" evidence="10">
    <location>
        <begin position="221"/>
        <end position="240"/>
    </location>
</feature>
<dbReference type="Pfam" id="PF00482">
    <property type="entry name" value="T2SSF"/>
    <property type="match status" value="2"/>
</dbReference>
<dbReference type="GO" id="GO:0009306">
    <property type="term" value="P:protein secretion"/>
    <property type="evidence" value="ECO:0007669"/>
    <property type="project" value="InterPro"/>
</dbReference>
<proteinExistence type="inferred from homology"/>
<keyword evidence="4" id="KW-1003">Cell membrane</keyword>